<name>A0ACB9YMZ5_9PEZI</name>
<dbReference type="Proteomes" id="UP001497700">
    <property type="component" value="Unassembled WGS sequence"/>
</dbReference>
<gene>
    <name evidence="1" type="ORF">F4820DRAFT_461473</name>
</gene>
<comment type="caution">
    <text evidence="1">The sequence shown here is derived from an EMBL/GenBank/DDBJ whole genome shotgun (WGS) entry which is preliminary data.</text>
</comment>
<evidence type="ECO:0000313" key="1">
    <source>
        <dbReference type="EMBL" id="KAI4860738.1"/>
    </source>
</evidence>
<evidence type="ECO:0000313" key="2">
    <source>
        <dbReference type="Proteomes" id="UP001497700"/>
    </source>
</evidence>
<protein>
    <submittedName>
        <fullName evidence="1">Uncharacterized protein</fullName>
    </submittedName>
</protein>
<accession>A0ACB9YMZ5</accession>
<reference evidence="1 2" key="1">
    <citation type="journal article" date="2022" name="New Phytol.">
        <title>Ecological generalism drives hyperdiversity of secondary metabolite gene clusters in xylarialean endophytes.</title>
        <authorList>
            <person name="Franco M.E.E."/>
            <person name="Wisecaver J.H."/>
            <person name="Arnold A.E."/>
            <person name="Ju Y.M."/>
            <person name="Slot J.C."/>
            <person name="Ahrendt S."/>
            <person name="Moore L.P."/>
            <person name="Eastman K.E."/>
            <person name="Scott K."/>
            <person name="Konkel Z."/>
            <person name="Mondo S.J."/>
            <person name="Kuo A."/>
            <person name="Hayes R.D."/>
            <person name="Haridas S."/>
            <person name="Andreopoulos B."/>
            <person name="Riley R."/>
            <person name="LaButti K."/>
            <person name="Pangilinan J."/>
            <person name="Lipzen A."/>
            <person name="Amirebrahimi M."/>
            <person name="Yan J."/>
            <person name="Adam C."/>
            <person name="Keymanesh K."/>
            <person name="Ng V."/>
            <person name="Louie K."/>
            <person name="Northen T."/>
            <person name="Drula E."/>
            <person name="Henrissat B."/>
            <person name="Hsieh H.M."/>
            <person name="Youens-Clark K."/>
            <person name="Lutzoni F."/>
            <person name="Miadlikowska J."/>
            <person name="Eastwood D.C."/>
            <person name="Hamelin R.C."/>
            <person name="Grigoriev I.V."/>
            <person name="U'Ren J.M."/>
        </authorList>
    </citation>
    <scope>NUCLEOTIDE SEQUENCE [LARGE SCALE GENOMIC DNA]</scope>
    <source>
        <strain evidence="1 2">CBS 119005</strain>
    </source>
</reference>
<organism evidence="1 2">
    <name type="scientific">Hypoxylon rubiginosum</name>
    <dbReference type="NCBI Taxonomy" id="110542"/>
    <lineage>
        <taxon>Eukaryota</taxon>
        <taxon>Fungi</taxon>
        <taxon>Dikarya</taxon>
        <taxon>Ascomycota</taxon>
        <taxon>Pezizomycotina</taxon>
        <taxon>Sordariomycetes</taxon>
        <taxon>Xylariomycetidae</taxon>
        <taxon>Xylariales</taxon>
        <taxon>Hypoxylaceae</taxon>
        <taxon>Hypoxylon</taxon>
    </lineage>
</organism>
<sequence>MRGIFLLTHLAAAASATTYFLTVFAPNTEVDGALINAAGQGFYLSLDGPSTYCPTDVQNCPAVQGTLVMDGMTGMAVQVPGGQQIYVAPDGQVQFTQAHSSSMPPGSMVGGWFNKTVVSSSDCGTNNGGSDGGSDNQTTTTRYVFDFLSTDGSGAGGVRICPDVPEPIRDTGAGYAVYAGTPGFNESFCIGAVGLNLMPRDVSFGAWQYV</sequence>
<keyword evidence="2" id="KW-1185">Reference proteome</keyword>
<proteinExistence type="predicted"/>
<dbReference type="EMBL" id="MU393575">
    <property type="protein sequence ID" value="KAI4860738.1"/>
    <property type="molecule type" value="Genomic_DNA"/>
</dbReference>